<feature type="compositionally biased region" description="Polar residues" evidence="1">
    <location>
        <begin position="48"/>
        <end position="59"/>
    </location>
</feature>
<feature type="region of interest" description="Disordered" evidence="1">
    <location>
        <begin position="39"/>
        <end position="59"/>
    </location>
</feature>
<accession>A0A383ATM6</accession>
<feature type="non-terminal residue" evidence="2">
    <location>
        <position position="59"/>
    </location>
</feature>
<proteinExistence type="predicted"/>
<dbReference type="EMBL" id="UINC01194738">
    <property type="protein sequence ID" value="SVE10971.1"/>
    <property type="molecule type" value="Genomic_DNA"/>
</dbReference>
<dbReference type="AlphaFoldDB" id="A0A383ATM6"/>
<evidence type="ECO:0000256" key="1">
    <source>
        <dbReference type="SAM" id="MobiDB-lite"/>
    </source>
</evidence>
<organism evidence="2">
    <name type="scientific">marine metagenome</name>
    <dbReference type="NCBI Taxonomy" id="408172"/>
    <lineage>
        <taxon>unclassified sequences</taxon>
        <taxon>metagenomes</taxon>
        <taxon>ecological metagenomes</taxon>
    </lineage>
</organism>
<reference evidence="2" key="1">
    <citation type="submission" date="2018-05" db="EMBL/GenBank/DDBJ databases">
        <authorList>
            <person name="Lanie J.A."/>
            <person name="Ng W.-L."/>
            <person name="Kazmierczak K.M."/>
            <person name="Andrzejewski T.M."/>
            <person name="Davidsen T.M."/>
            <person name="Wayne K.J."/>
            <person name="Tettelin H."/>
            <person name="Glass J.I."/>
            <person name="Rusch D."/>
            <person name="Podicherti R."/>
            <person name="Tsui H.-C.T."/>
            <person name="Winkler M.E."/>
        </authorList>
    </citation>
    <scope>NUCLEOTIDE SEQUENCE</scope>
</reference>
<dbReference type="Gene3D" id="3.30.420.40">
    <property type="match status" value="1"/>
</dbReference>
<gene>
    <name evidence="2" type="ORF">METZ01_LOCUS463825</name>
</gene>
<sequence>MAKNQVVSIDIGTDAIKMVQLEKATGGIRLIDVGIESYPNRQKETVAPQENNVSNVKES</sequence>
<protein>
    <recommendedName>
        <fullName evidence="3">SHS2 domain-containing protein</fullName>
    </recommendedName>
</protein>
<evidence type="ECO:0000313" key="2">
    <source>
        <dbReference type="EMBL" id="SVE10971.1"/>
    </source>
</evidence>
<evidence type="ECO:0008006" key="3">
    <source>
        <dbReference type="Google" id="ProtNLM"/>
    </source>
</evidence>
<name>A0A383ATM6_9ZZZZ</name>